<reference evidence="1 2" key="1">
    <citation type="submission" date="2014-01" db="EMBL/GenBank/DDBJ databases">
        <title>Complete genome sequence of ionizing-radiation resistance bacterium Hymenobacter swuensis DY53.</title>
        <authorList>
            <person name="Jung J.-H."/>
            <person name="Jeong S.-W."/>
            <person name="Joe M.-H."/>
            <person name="Cho y.-j."/>
            <person name="Kim M.-K."/>
            <person name="Lim S.-Y."/>
        </authorList>
    </citation>
    <scope>NUCLEOTIDE SEQUENCE [LARGE SCALE GENOMIC DNA]</scope>
    <source>
        <strain evidence="1 2">DY53</strain>
    </source>
</reference>
<dbReference type="HOGENOM" id="CLU_3217268_0_0_10"/>
<sequence>MSDGFGHSQFSTGSAELTMPESFLSPIQYAGTNLRHLRLHLHRL</sequence>
<name>W8ES96_9BACT</name>
<evidence type="ECO:0000313" key="1">
    <source>
        <dbReference type="EMBL" id="AHJ96009.1"/>
    </source>
</evidence>
<dbReference type="Proteomes" id="UP000019423">
    <property type="component" value="Chromosome"/>
</dbReference>
<dbReference type="AlphaFoldDB" id="W8ES96"/>
<dbReference type="STRING" id="1227739.Hsw_0414"/>
<dbReference type="EMBL" id="CP007145">
    <property type="protein sequence ID" value="AHJ96009.1"/>
    <property type="molecule type" value="Genomic_DNA"/>
</dbReference>
<protein>
    <submittedName>
        <fullName evidence="1">Uncharacterized protein</fullName>
    </submittedName>
</protein>
<proteinExistence type="predicted"/>
<accession>W8ES96</accession>
<gene>
    <name evidence="1" type="ORF">Hsw_0414</name>
</gene>
<organism evidence="1 2">
    <name type="scientific">Hymenobacter swuensis DY53</name>
    <dbReference type="NCBI Taxonomy" id="1227739"/>
    <lineage>
        <taxon>Bacteria</taxon>
        <taxon>Pseudomonadati</taxon>
        <taxon>Bacteroidota</taxon>
        <taxon>Cytophagia</taxon>
        <taxon>Cytophagales</taxon>
        <taxon>Hymenobacteraceae</taxon>
        <taxon>Hymenobacter</taxon>
    </lineage>
</organism>
<keyword evidence="2" id="KW-1185">Reference proteome</keyword>
<dbReference type="KEGG" id="hsw:Hsw_0414"/>
<evidence type="ECO:0000313" key="2">
    <source>
        <dbReference type="Proteomes" id="UP000019423"/>
    </source>
</evidence>